<comment type="caution">
    <text evidence="5">The sequence shown here is derived from an EMBL/GenBank/DDBJ whole genome shotgun (WGS) entry which is preliminary data.</text>
</comment>
<dbReference type="RefSeq" id="WP_164033382.1">
    <property type="nucleotide sequence ID" value="NZ_JAABOQ010000007.1"/>
</dbReference>
<evidence type="ECO:0000256" key="1">
    <source>
        <dbReference type="ARBA" id="ARBA00010641"/>
    </source>
</evidence>
<dbReference type="GO" id="GO:0016987">
    <property type="term" value="F:sigma factor activity"/>
    <property type="evidence" value="ECO:0007669"/>
    <property type="project" value="UniProtKB-KW"/>
</dbReference>
<evidence type="ECO:0000256" key="3">
    <source>
        <dbReference type="ARBA" id="ARBA00023082"/>
    </source>
</evidence>
<dbReference type="PANTHER" id="PTHR43133:SF46">
    <property type="entry name" value="RNA POLYMERASE SIGMA-70 FACTOR ECF SUBFAMILY"/>
    <property type="match status" value="1"/>
</dbReference>
<name>A0A6M0CP30_9FLAO</name>
<dbReference type="SUPFAM" id="SSF88659">
    <property type="entry name" value="Sigma3 and sigma4 domains of RNA polymerase sigma factors"/>
    <property type="match status" value="1"/>
</dbReference>
<evidence type="ECO:0000313" key="5">
    <source>
        <dbReference type="EMBL" id="NER18693.1"/>
    </source>
</evidence>
<evidence type="ECO:0000256" key="2">
    <source>
        <dbReference type="ARBA" id="ARBA00023015"/>
    </source>
</evidence>
<keyword evidence="3" id="KW-0731">Sigma factor</keyword>
<sequence>MNDLANQDLFSALKNGSELAFKKVYEDNREKFILYAKRYELTDDEVIDIYQDAYIVFHENIVSGKIKQFTSTISTYLFSIGKFMIMDKMRKNNKTIRSEKVMNVVKEEVDINDFEIDATAPTERQLLLKKFFSALGEQCQKILTLFYYRGLTIDEIMEVGNYASKNVVKSQKSRCLKSLKDKINPQ</sequence>
<proteinExistence type="inferred from homology"/>
<dbReference type="PANTHER" id="PTHR43133">
    <property type="entry name" value="RNA POLYMERASE ECF-TYPE SIGMA FACTO"/>
    <property type="match status" value="1"/>
</dbReference>
<dbReference type="EMBL" id="JAABOQ010000007">
    <property type="protein sequence ID" value="NER18693.1"/>
    <property type="molecule type" value="Genomic_DNA"/>
</dbReference>
<reference evidence="5 6" key="1">
    <citation type="submission" date="2020-01" db="EMBL/GenBank/DDBJ databases">
        <title>Spongiivirga citrea KCTC 32990T.</title>
        <authorList>
            <person name="Wang G."/>
        </authorList>
    </citation>
    <scope>NUCLEOTIDE SEQUENCE [LARGE SCALE GENOMIC DNA]</scope>
    <source>
        <strain evidence="5 6">KCTC 32990</strain>
    </source>
</reference>
<organism evidence="5 6">
    <name type="scientific">Spongiivirga citrea</name>
    <dbReference type="NCBI Taxonomy" id="1481457"/>
    <lineage>
        <taxon>Bacteria</taxon>
        <taxon>Pseudomonadati</taxon>
        <taxon>Bacteroidota</taxon>
        <taxon>Flavobacteriia</taxon>
        <taxon>Flavobacteriales</taxon>
        <taxon>Flavobacteriaceae</taxon>
        <taxon>Spongiivirga</taxon>
    </lineage>
</organism>
<evidence type="ECO:0000256" key="4">
    <source>
        <dbReference type="ARBA" id="ARBA00023163"/>
    </source>
</evidence>
<gene>
    <name evidence="5" type="ORF">GWK10_15855</name>
</gene>
<keyword evidence="2" id="KW-0805">Transcription regulation</keyword>
<dbReference type="InterPro" id="IPR013325">
    <property type="entry name" value="RNA_pol_sigma_r2"/>
</dbReference>
<dbReference type="GO" id="GO:0006352">
    <property type="term" value="P:DNA-templated transcription initiation"/>
    <property type="evidence" value="ECO:0007669"/>
    <property type="project" value="InterPro"/>
</dbReference>
<dbReference type="SUPFAM" id="SSF88946">
    <property type="entry name" value="Sigma2 domain of RNA polymerase sigma factors"/>
    <property type="match status" value="1"/>
</dbReference>
<dbReference type="InterPro" id="IPR036388">
    <property type="entry name" value="WH-like_DNA-bd_sf"/>
</dbReference>
<dbReference type="NCBIfam" id="TIGR02937">
    <property type="entry name" value="sigma70-ECF"/>
    <property type="match status" value="1"/>
</dbReference>
<comment type="similarity">
    <text evidence="1">Belongs to the sigma-70 factor family. ECF subfamily.</text>
</comment>
<evidence type="ECO:0000313" key="6">
    <source>
        <dbReference type="Proteomes" id="UP000474296"/>
    </source>
</evidence>
<dbReference type="Gene3D" id="1.10.1740.10">
    <property type="match status" value="1"/>
</dbReference>
<dbReference type="AlphaFoldDB" id="A0A6M0CP30"/>
<dbReference type="Gene3D" id="1.10.10.10">
    <property type="entry name" value="Winged helix-like DNA-binding domain superfamily/Winged helix DNA-binding domain"/>
    <property type="match status" value="1"/>
</dbReference>
<protein>
    <submittedName>
        <fullName evidence="5">Sigma-70 family RNA polymerase sigma factor</fullName>
    </submittedName>
</protein>
<keyword evidence="4" id="KW-0804">Transcription</keyword>
<dbReference type="InterPro" id="IPR013324">
    <property type="entry name" value="RNA_pol_sigma_r3/r4-like"/>
</dbReference>
<dbReference type="InterPro" id="IPR039425">
    <property type="entry name" value="RNA_pol_sigma-70-like"/>
</dbReference>
<dbReference type="InterPro" id="IPR014284">
    <property type="entry name" value="RNA_pol_sigma-70_dom"/>
</dbReference>
<keyword evidence="6" id="KW-1185">Reference proteome</keyword>
<accession>A0A6M0CP30</accession>
<dbReference type="Proteomes" id="UP000474296">
    <property type="component" value="Unassembled WGS sequence"/>
</dbReference>